<reference evidence="2" key="1">
    <citation type="journal article" date="2009" name="Plant J.">
        <title>Comparative analysis of complete orthologous centromeres from two subspecies of rice reveals rapid variation of centromere organization and structure.</title>
        <authorList>
            <person name="Wu J."/>
            <person name="Fujisawa M."/>
            <person name="Tian Z."/>
            <person name="Yamagata H."/>
            <person name="Kamiya K."/>
            <person name="Shibata M."/>
            <person name="Hosokawa S."/>
            <person name="Ito Y."/>
            <person name="Hamada M."/>
            <person name="Katagiri S."/>
            <person name="Kurita K."/>
            <person name="Yamamoto M."/>
            <person name="Kikuta A."/>
            <person name="Machita K."/>
            <person name="Karasawa W."/>
            <person name="Kanamori H."/>
            <person name="Namiki N."/>
            <person name="Mizuno H."/>
            <person name="Ma J."/>
            <person name="Sasaki T."/>
            <person name="Matsumoto T."/>
        </authorList>
    </citation>
    <scope>NUCLEOTIDE SEQUENCE</scope>
</reference>
<dbReference type="AlphaFoldDB" id="C8TFK6"/>
<feature type="region of interest" description="Disordered" evidence="1">
    <location>
        <begin position="1"/>
        <end position="26"/>
    </location>
</feature>
<evidence type="ECO:0000256" key="1">
    <source>
        <dbReference type="SAM" id="MobiDB-lite"/>
    </source>
</evidence>
<feature type="compositionally biased region" description="Polar residues" evidence="1">
    <location>
        <begin position="1"/>
        <end position="11"/>
    </location>
</feature>
<gene>
    <name evidence="2" type="primary">K0253H11.13</name>
</gene>
<dbReference type="EMBL" id="AP009092">
    <property type="protein sequence ID" value="BAI39928.1"/>
    <property type="molecule type" value="Genomic_DNA"/>
</dbReference>
<organism evidence="2">
    <name type="scientific">Oryza sativa subsp. indica</name>
    <name type="common">Rice</name>
    <dbReference type="NCBI Taxonomy" id="39946"/>
    <lineage>
        <taxon>Eukaryota</taxon>
        <taxon>Viridiplantae</taxon>
        <taxon>Streptophyta</taxon>
        <taxon>Embryophyta</taxon>
        <taxon>Tracheophyta</taxon>
        <taxon>Spermatophyta</taxon>
        <taxon>Magnoliopsida</taxon>
        <taxon>Liliopsida</taxon>
        <taxon>Poales</taxon>
        <taxon>Poaceae</taxon>
        <taxon>BOP clade</taxon>
        <taxon>Oryzoideae</taxon>
        <taxon>Oryzeae</taxon>
        <taxon>Oryzinae</taxon>
        <taxon>Oryza</taxon>
        <taxon>Oryza sativa</taxon>
    </lineage>
</organism>
<sequence length="80" mass="7972">MKVVATTSDAEVQTGGGGTLGETREGLGRREVAVRKALAAANLMAAAAWRGGDSSGDGARSEAAASGSARLGVEGAVRWR</sequence>
<protein>
    <submittedName>
        <fullName evidence="2">Uncharacterized protein K0253H11.13</fullName>
    </submittedName>
</protein>
<name>C8TFK6_ORYSI</name>
<proteinExistence type="predicted"/>
<accession>C8TFK6</accession>
<evidence type="ECO:0000313" key="2">
    <source>
        <dbReference type="EMBL" id="BAI39928.1"/>
    </source>
</evidence>